<dbReference type="EMBL" id="JAACJL010000030">
    <property type="protein sequence ID" value="KAF4617338.1"/>
    <property type="molecule type" value="Genomic_DNA"/>
</dbReference>
<reference evidence="2 3" key="1">
    <citation type="submission" date="2019-12" db="EMBL/GenBank/DDBJ databases">
        <authorList>
            <person name="Floudas D."/>
            <person name="Bentzer J."/>
            <person name="Ahren D."/>
            <person name="Johansson T."/>
            <person name="Persson P."/>
            <person name="Tunlid A."/>
        </authorList>
    </citation>
    <scope>NUCLEOTIDE SEQUENCE [LARGE SCALE GENOMIC DNA]</scope>
    <source>
        <strain evidence="2 3">CBS 102.39</strain>
    </source>
</reference>
<protein>
    <submittedName>
        <fullName evidence="2">Uncharacterized protein</fullName>
    </submittedName>
</protein>
<comment type="caution">
    <text evidence="2">The sequence shown here is derived from an EMBL/GenBank/DDBJ whole genome shotgun (WGS) entry which is preliminary data.</text>
</comment>
<sequence>MRRGRGDLIGDSDIKSQMQVLNDGYNAKGIQFRLVKTTRIESKDCSTTFEIVDFGCRHTNQNSFNLTIASQGTPSSLCGPEERQGDDPAQHGYDGVGLWLRLFIRLRADSTTEFEIILRTRSPGVLPRRMTEREGQLS</sequence>
<feature type="region of interest" description="Disordered" evidence="1">
    <location>
        <begin position="70"/>
        <end position="90"/>
    </location>
</feature>
<feature type="compositionally biased region" description="Basic and acidic residues" evidence="1">
    <location>
        <begin position="80"/>
        <end position="89"/>
    </location>
</feature>
<proteinExistence type="predicted"/>
<name>A0A8H4VPC0_9AGAR</name>
<organism evidence="2 3">
    <name type="scientific">Agrocybe pediades</name>
    <dbReference type="NCBI Taxonomy" id="84607"/>
    <lineage>
        <taxon>Eukaryota</taxon>
        <taxon>Fungi</taxon>
        <taxon>Dikarya</taxon>
        <taxon>Basidiomycota</taxon>
        <taxon>Agaricomycotina</taxon>
        <taxon>Agaricomycetes</taxon>
        <taxon>Agaricomycetidae</taxon>
        <taxon>Agaricales</taxon>
        <taxon>Agaricineae</taxon>
        <taxon>Strophariaceae</taxon>
        <taxon>Agrocybe</taxon>
    </lineage>
</organism>
<accession>A0A8H4VPC0</accession>
<dbReference type="AlphaFoldDB" id="A0A8H4VPC0"/>
<evidence type="ECO:0000256" key="1">
    <source>
        <dbReference type="SAM" id="MobiDB-lite"/>
    </source>
</evidence>
<gene>
    <name evidence="2" type="ORF">D9613_006349</name>
</gene>
<dbReference type="Proteomes" id="UP000521872">
    <property type="component" value="Unassembled WGS sequence"/>
</dbReference>
<keyword evidence="3" id="KW-1185">Reference proteome</keyword>
<evidence type="ECO:0000313" key="3">
    <source>
        <dbReference type="Proteomes" id="UP000521872"/>
    </source>
</evidence>
<evidence type="ECO:0000313" key="2">
    <source>
        <dbReference type="EMBL" id="KAF4617338.1"/>
    </source>
</evidence>